<dbReference type="EMBL" id="GBXM01108553">
    <property type="protein sequence ID" value="JAH00024.1"/>
    <property type="molecule type" value="Transcribed_RNA"/>
</dbReference>
<protein>
    <submittedName>
        <fullName evidence="1">Uncharacterized protein</fullName>
    </submittedName>
</protein>
<organism evidence="1">
    <name type="scientific">Anguilla anguilla</name>
    <name type="common">European freshwater eel</name>
    <name type="synonym">Muraena anguilla</name>
    <dbReference type="NCBI Taxonomy" id="7936"/>
    <lineage>
        <taxon>Eukaryota</taxon>
        <taxon>Metazoa</taxon>
        <taxon>Chordata</taxon>
        <taxon>Craniata</taxon>
        <taxon>Vertebrata</taxon>
        <taxon>Euteleostomi</taxon>
        <taxon>Actinopterygii</taxon>
        <taxon>Neopterygii</taxon>
        <taxon>Teleostei</taxon>
        <taxon>Anguilliformes</taxon>
        <taxon>Anguillidae</taxon>
        <taxon>Anguilla</taxon>
    </lineage>
</organism>
<sequence>MENPHVQNYQACQHSSDETQIFPLRFRETLCSRFYFSL</sequence>
<evidence type="ECO:0000313" key="1">
    <source>
        <dbReference type="EMBL" id="JAH00024.1"/>
    </source>
</evidence>
<proteinExistence type="predicted"/>
<reference evidence="1" key="2">
    <citation type="journal article" date="2015" name="Fish Shellfish Immunol.">
        <title>Early steps in the European eel (Anguilla anguilla)-Vibrio vulnificus interaction in the gills: Role of the RtxA13 toxin.</title>
        <authorList>
            <person name="Callol A."/>
            <person name="Pajuelo D."/>
            <person name="Ebbesson L."/>
            <person name="Teles M."/>
            <person name="MacKenzie S."/>
            <person name="Amaro C."/>
        </authorList>
    </citation>
    <scope>NUCLEOTIDE SEQUENCE</scope>
</reference>
<reference evidence="1" key="1">
    <citation type="submission" date="2014-11" db="EMBL/GenBank/DDBJ databases">
        <authorList>
            <person name="Amaro Gonzalez C."/>
        </authorList>
    </citation>
    <scope>NUCLEOTIDE SEQUENCE</scope>
</reference>
<accession>A0A0E9P6B5</accession>
<name>A0A0E9P6B5_ANGAN</name>
<dbReference type="AlphaFoldDB" id="A0A0E9P6B5"/>